<reference evidence="3 4" key="1">
    <citation type="submission" date="2024-03" db="EMBL/GenBank/DDBJ databases">
        <title>Adaptation during the transition from Ophiocordyceps entomopathogen to insect associate is accompanied by gene loss and intensified selection.</title>
        <authorList>
            <person name="Ward C.M."/>
            <person name="Onetto C.A."/>
            <person name="Borneman A.R."/>
        </authorList>
    </citation>
    <scope>NUCLEOTIDE SEQUENCE [LARGE SCALE GENOMIC DNA]</scope>
    <source>
        <strain evidence="3">AWRI1</strain>
        <tissue evidence="3">Single Adult Female</tissue>
    </source>
</reference>
<proteinExistence type="inferred from homology"/>
<accession>A0AAN9YAH6</accession>
<comment type="similarity">
    <text evidence="1">Belongs to the cyclin family.</text>
</comment>
<dbReference type="AlphaFoldDB" id="A0AAN9YAH6"/>
<feature type="domain" description="Cyclin-like" evidence="2">
    <location>
        <begin position="56"/>
        <end position="142"/>
    </location>
</feature>
<dbReference type="Proteomes" id="UP001367676">
    <property type="component" value="Unassembled WGS sequence"/>
</dbReference>
<evidence type="ECO:0000259" key="2">
    <source>
        <dbReference type="SMART" id="SM00385"/>
    </source>
</evidence>
<dbReference type="PANTHER" id="PTHR10177">
    <property type="entry name" value="CYCLINS"/>
    <property type="match status" value="1"/>
</dbReference>
<name>A0AAN9YAH6_9HEMI</name>
<protein>
    <recommendedName>
        <fullName evidence="2">Cyclin-like domain-containing protein</fullName>
    </recommendedName>
</protein>
<dbReference type="SMART" id="SM00385">
    <property type="entry name" value="CYCLIN"/>
    <property type="match status" value="1"/>
</dbReference>
<evidence type="ECO:0000313" key="3">
    <source>
        <dbReference type="EMBL" id="KAK7605271.1"/>
    </source>
</evidence>
<dbReference type="SUPFAM" id="SSF47954">
    <property type="entry name" value="Cyclin-like"/>
    <property type="match status" value="1"/>
</dbReference>
<dbReference type="InterPro" id="IPR006671">
    <property type="entry name" value="Cyclin_N"/>
</dbReference>
<dbReference type="InterPro" id="IPR013763">
    <property type="entry name" value="Cyclin-like_dom"/>
</dbReference>
<dbReference type="Pfam" id="PF00134">
    <property type="entry name" value="Cyclin_N"/>
    <property type="match status" value="1"/>
</dbReference>
<evidence type="ECO:0000256" key="1">
    <source>
        <dbReference type="RuleBase" id="RU000383"/>
    </source>
</evidence>
<sequence>MDHGNGSQSQPDVFPELLHQLHELLELQRKYQPNLTLPVEDCENEVTIGIRNGSAHILRCLKVWYELPSDVLFASINIMDRFLTKMKVQQKHIACISVASFHIACKLICCDDLIPQPSDIIKISQCKCTPRDLARMETIIADKIGIEGRSRDNIPVTALSFLKLFDEIVRASRHGELLQKLLDQFQTFQHLEVIACDGVCSNFKASQIALVVFCSMIDVGVASLTPAPSVYNDVVLLIEYVTNLQDQCHIADNNFDDCFSSVLKIMSQYNSQCGVPHRQRLVWRLSQRTMKYLRPSTKLITTLPTIEEQGQHKADEE</sequence>
<dbReference type="Gene3D" id="1.10.472.10">
    <property type="entry name" value="Cyclin-like"/>
    <property type="match status" value="2"/>
</dbReference>
<gene>
    <name evidence="3" type="ORF">V9T40_007129</name>
</gene>
<comment type="caution">
    <text evidence="3">The sequence shown here is derived from an EMBL/GenBank/DDBJ whole genome shotgun (WGS) entry which is preliminary data.</text>
</comment>
<dbReference type="InterPro" id="IPR036915">
    <property type="entry name" value="Cyclin-like_sf"/>
</dbReference>
<organism evidence="3 4">
    <name type="scientific">Parthenolecanium corni</name>
    <dbReference type="NCBI Taxonomy" id="536013"/>
    <lineage>
        <taxon>Eukaryota</taxon>
        <taxon>Metazoa</taxon>
        <taxon>Ecdysozoa</taxon>
        <taxon>Arthropoda</taxon>
        <taxon>Hexapoda</taxon>
        <taxon>Insecta</taxon>
        <taxon>Pterygota</taxon>
        <taxon>Neoptera</taxon>
        <taxon>Paraneoptera</taxon>
        <taxon>Hemiptera</taxon>
        <taxon>Sternorrhyncha</taxon>
        <taxon>Coccoidea</taxon>
        <taxon>Coccidae</taxon>
        <taxon>Parthenolecanium</taxon>
    </lineage>
</organism>
<keyword evidence="1" id="KW-0195">Cyclin</keyword>
<keyword evidence="4" id="KW-1185">Reference proteome</keyword>
<dbReference type="FunFam" id="1.10.472.10:FF:000006">
    <property type="entry name" value="Cyclin I"/>
    <property type="match status" value="1"/>
</dbReference>
<evidence type="ECO:0000313" key="4">
    <source>
        <dbReference type="Proteomes" id="UP001367676"/>
    </source>
</evidence>
<dbReference type="InterPro" id="IPR039361">
    <property type="entry name" value="Cyclin"/>
</dbReference>
<dbReference type="EMBL" id="JBBCAQ010000002">
    <property type="protein sequence ID" value="KAK7605271.1"/>
    <property type="molecule type" value="Genomic_DNA"/>
</dbReference>